<dbReference type="EMBL" id="LNQE01001481">
    <property type="protein sequence ID" value="KUG16748.1"/>
    <property type="molecule type" value="Genomic_DNA"/>
</dbReference>
<protein>
    <recommendedName>
        <fullName evidence="3">histidine kinase</fullName>
        <ecNumber evidence="3">2.7.13.3</ecNumber>
    </recommendedName>
</protein>
<dbReference type="InterPro" id="IPR013656">
    <property type="entry name" value="PAS_4"/>
</dbReference>
<dbReference type="SUPFAM" id="SSF55874">
    <property type="entry name" value="ATPase domain of HSP90 chaperone/DNA topoisomerase II/histidine kinase"/>
    <property type="match status" value="1"/>
</dbReference>
<comment type="caution">
    <text evidence="20">The sequence shown here is derived from an EMBL/GenBank/DDBJ whole genome shotgun (WGS) entry which is preliminary data.</text>
</comment>
<dbReference type="InterPro" id="IPR000014">
    <property type="entry name" value="PAS"/>
</dbReference>
<evidence type="ECO:0000256" key="11">
    <source>
        <dbReference type="ARBA" id="ARBA00022989"/>
    </source>
</evidence>
<dbReference type="InterPro" id="IPR003661">
    <property type="entry name" value="HisK_dim/P_dom"/>
</dbReference>
<evidence type="ECO:0000256" key="13">
    <source>
        <dbReference type="ARBA" id="ARBA00023136"/>
    </source>
</evidence>
<dbReference type="InterPro" id="IPR035965">
    <property type="entry name" value="PAS-like_dom_sf"/>
</dbReference>
<evidence type="ECO:0000256" key="4">
    <source>
        <dbReference type="ARBA" id="ARBA00022475"/>
    </source>
</evidence>
<keyword evidence="7" id="KW-0812">Transmembrane</keyword>
<evidence type="ECO:0000256" key="14">
    <source>
        <dbReference type="SAM" id="Coils"/>
    </source>
</evidence>
<dbReference type="Gene3D" id="3.40.50.2300">
    <property type="match status" value="2"/>
</dbReference>
<comment type="subcellular location">
    <subcellularLocation>
        <location evidence="2">Cell membrane</location>
        <topology evidence="2">Multi-pass membrane protein</topology>
    </subcellularLocation>
</comment>
<dbReference type="Pfam" id="PF00072">
    <property type="entry name" value="Response_reg"/>
    <property type="match status" value="2"/>
</dbReference>
<dbReference type="SMART" id="SM00448">
    <property type="entry name" value="REC"/>
    <property type="match status" value="2"/>
</dbReference>
<dbReference type="FunFam" id="1.10.287.130:FF:000003">
    <property type="entry name" value="Histidine kinase"/>
    <property type="match status" value="1"/>
</dbReference>
<evidence type="ECO:0000259" key="18">
    <source>
        <dbReference type="PROSITE" id="PS50112"/>
    </source>
</evidence>
<keyword evidence="6" id="KW-0808">Transferase</keyword>
<proteinExistence type="predicted"/>
<evidence type="ECO:0000256" key="1">
    <source>
        <dbReference type="ARBA" id="ARBA00000085"/>
    </source>
</evidence>
<dbReference type="SUPFAM" id="SSF55785">
    <property type="entry name" value="PYP-like sensor domain (PAS domain)"/>
    <property type="match status" value="3"/>
</dbReference>
<dbReference type="CDD" id="cd00156">
    <property type="entry name" value="REC"/>
    <property type="match status" value="1"/>
</dbReference>
<feature type="domain" description="PAC" evidence="19">
    <location>
        <begin position="437"/>
        <end position="489"/>
    </location>
</feature>
<dbReference type="InterPro" id="IPR036097">
    <property type="entry name" value="HisK_dim/P_sf"/>
</dbReference>
<dbReference type="GO" id="GO:0005886">
    <property type="term" value="C:plasma membrane"/>
    <property type="evidence" value="ECO:0007669"/>
    <property type="project" value="UniProtKB-SubCell"/>
</dbReference>
<dbReference type="PROSITE" id="PS50110">
    <property type="entry name" value="RESPONSE_REGULATORY"/>
    <property type="match status" value="2"/>
</dbReference>
<evidence type="ECO:0000259" key="19">
    <source>
        <dbReference type="PROSITE" id="PS50113"/>
    </source>
</evidence>
<evidence type="ECO:0000256" key="3">
    <source>
        <dbReference type="ARBA" id="ARBA00012438"/>
    </source>
</evidence>
<evidence type="ECO:0000259" key="17">
    <source>
        <dbReference type="PROSITE" id="PS50110"/>
    </source>
</evidence>
<keyword evidence="4" id="KW-1003">Cell membrane</keyword>
<dbReference type="SUPFAM" id="SSF52172">
    <property type="entry name" value="CheY-like"/>
    <property type="match status" value="2"/>
</dbReference>
<evidence type="ECO:0000256" key="12">
    <source>
        <dbReference type="ARBA" id="ARBA00023012"/>
    </source>
</evidence>
<feature type="domain" description="Response regulatory" evidence="17">
    <location>
        <begin position="745"/>
        <end position="852"/>
    </location>
</feature>
<dbReference type="EC" id="2.7.13.3" evidence="3"/>
<sequence length="998" mass="112797">MNCRIASNEVLSLISDIQDRLNDLKKWDFSDKSNSEEILYDPLRQAKAVFDSLLANDSANAQNNESPLGLQPHLKDEKPKSFQSAEQDPEENTMAPASDNRPLPFMLVHISSDQRYLFVNQSYANWLGLDSSEMVGRHISDILPEEIYRTYLPLIQRVLSGEEVISCITFPSGDRLKYQDITLIPQLDESGSTIAYFAVIKDITDHKLNDDELRRSKMELEERVAWRTKELELANSALERSRDYLDMIINSISDPIFVINREHRLVLVNAAFCRLMSLPKEDLLGEEVHDFCFSREMADDHWQRNEEVFNSRRETVVEEIHSYSPGAPATVLIKRIPIIDSDGKWLIVGIIRDITDIKKAQERIRFQADLLEQVHNTVIATDLEGNIIYWNKSAETLLGWKSEEAMGKNIAETVVPEWGLDKMNRVISDLIKDRGNWDGEFYFKKKDGSTVPFHQCFSSIRDGRGELIGLVGVAVDLTERKHIEEALKKAKREAEEAARVKSDFLANMSHEIRTPMNAIIGMTSLLLEEPLTPEQRDCIEVIETNGDALLTVINDILDFSKMENNKTVLEECQFAIAQCVEDSLDLVGINAANKGLNLAYSIDKSVPEMIVGDPSKLKQVLGNLLSNAVKFTDKGEVVVTVSAQEVDGDNVIQFEVRDTGIGIPQNRMKLLFLPFSQMEPSTSRLYGGTGLGLAISKRLVEMMKGRIWAESSEGTGSSFHFTIRAPAVKLKFDSPAATSQMIGRRVVIIVDNETTRRILCKQICDWGMIPLTTSSAWEAIQCIQRGGVDIAILDTDLLDNSGRELAEEIQRCMRTMPLLLLTTLGKQVPDGYSHLTKPLKPTQLHRALSDILPNSSEKEIRKEPVKKEKPQISPLRILLAEDDMPSQWVAQKMLKRLGYRADTACNGSEVLLALEQHDFDVVLMDWRMPEMDGLEATRIIRQRWPKSQLKIIALTAYALPGDMEKCLEAGMDGYISKPLRKEDLARELEKYQRDSTSV</sequence>
<accession>A0A0W8F7D6</accession>
<dbReference type="InterPro" id="IPR005467">
    <property type="entry name" value="His_kinase_dom"/>
</dbReference>
<dbReference type="PRINTS" id="PR00344">
    <property type="entry name" value="BCTRLSENSOR"/>
</dbReference>
<dbReference type="PROSITE" id="PS50109">
    <property type="entry name" value="HIS_KIN"/>
    <property type="match status" value="1"/>
</dbReference>
<dbReference type="PROSITE" id="PS50113">
    <property type="entry name" value="PAC"/>
    <property type="match status" value="3"/>
</dbReference>
<dbReference type="Pfam" id="PF00512">
    <property type="entry name" value="HisKA"/>
    <property type="match status" value="1"/>
</dbReference>
<evidence type="ECO:0000256" key="6">
    <source>
        <dbReference type="ARBA" id="ARBA00022679"/>
    </source>
</evidence>
<dbReference type="PROSITE" id="PS50112">
    <property type="entry name" value="PAS"/>
    <property type="match status" value="3"/>
</dbReference>
<dbReference type="InterPro" id="IPR003594">
    <property type="entry name" value="HATPase_dom"/>
</dbReference>
<name>A0A0W8F7D6_9ZZZZ</name>
<dbReference type="FunFam" id="3.30.565.10:FF:000010">
    <property type="entry name" value="Sensor histidine kinase RcsC"/>
    <property type="match status" value="1"/>
</dbReference>
<dbReference type="Gene3D" id="3.30.565.10">
    <property type="entry name" value="Histidine kinase-like ATPase, C-terminal domain"/>
    <property type="match status" value="1"/>
</dbReference>
<dbReference type="PANTHER" id="PTHR45339:SF1">
    <property type="entry name" value="HYBRID SIGNAL TRANSDUCTION HISTIDINE KINASE J"/>
    <property type="match status" value="1"/>
</dbReference>
<evidence type="ECO:0000256" key="8">
    <source>
        <dbReference type="ARBA" id="ARBA00022741"/>
    </source>
</evidence>
<evidence type="ECO:0000259" key="16">
    <source>
        <dbReference type="PROSITE" id="PS50109"/>
    </source>
</evidence>
<evidence type="ECO:0000256" key="5">
    <source>
        <dbReference type="ARBA" id="ARBA00022553"/>
    </source>
</evidence>
<feature type="region of interest" description="Disordered" evidence="15">
    <location>
        <begin position="61"/>
        <end position="99"/>
    </location>
</feature>
<keyword evidence="5" id="KW-0597">Phosphoprotein</keyword>
<dbReference type="SMART" id="SM00091">
    <property type="entry name" value="PAS"/>
    <property type="match status" value="3"/>
</dbReference>
<feature type="domain" description="PAS" evidence="18">
    <location>
        <begin position="90"/>
        <end position="162"/>
    </location>
</feature>
<keyword evidence="8" id="KW-0547">Nucleotide-binding</keyword>
<feature type="domain" description="PAS" evidence="18">
    <location>
        <begin position="370"/>
        <end position="417"/>
    </location>
</feature>
<dbReference type="Pfam" id="PF00989">
    <property type="entry name" value="PAS"/>
    <property type="match status" value="2"/>
</dbReference>
<feature type="domain" description="Histidine kinase" evidence="16">
    <location>
        <begin position="507"/>
        <end position="727"/>
    </location>
</feature>
<keyword evidence="13" id="KW-0472">Membrane</keyword>
<dbReference type="InterPro" id="IPR000700">
    <property type="entry name" value="PAS-assoc_C"/>
</dbReference>
<dbReference type="CDD" id="cd00082">
    <property type="entry name" value="HisKA"/>
    <property type="match status" value="1"/>
</dbReference>
<dbReference type="SMART" id="SM00086">
    <property type="entry name" value="PAC"/>
    <property type="match status" value="2"/>
</dbReference>
<dbReference type="Gene3D" id="3.30.450.20">
    <property type="entry name" value="PAS domain"/>
    <property type="match status" value="3"/>
</dbReference>
<keyword evidence="11" id="KW-1133">Transmembrane helix</keyword>
<keyword evidence="12" id="KW-0902">Two-component regulatory system</keyword>
<dbReference type="InterPro" id="IPR001789">
    <property type="entry name" value="Sig_transdc_resp-reg_receiver"/>
</dbReference>
<dbReference type="GO" id="GO:0005524">
    <property type="term" value="F:ATP binding"/>
    <property type="evidence" value="ECO:0007669"/>
    <property type="project" value="UniProtKB-KW"/>
</dbReference>
<dbReference type="NCBIfam" id="TIGR00229">
    <property type="entry name" value="sensory_box"/>
    <property type="match status" value="3"/>
</dbReference>
<evidence type="ECO:0000256" key="15">
    <source>
        <dbReference type="SAM" id="MobiDB-lite"/>
    </source>
</evidence>
<evidence type="ECO:0000313" key="20">
    <source>
        <dbReference type="EMBL" id="KUG16748.1"/>
    </source>
</evidence>
<keyword evidence="14" id="KW-0175">Coiled coil</keyword>
<comment type="catalytic activity">
    <reaction evidence="1">
        <text>ATP + protein L-histidine = ADP + protein N-phospho-L-histidine.</text>
        <dbReference type="EC" id="2.7.13.3"/>
    </reaction>
</comment>
<dbReference type="SMART" id="SM00388">
    <property type="entry name" value="HisKA"/>
    <property type="match status" value="1"/>
</dbReference>
<gene>
    <name evidence="20" type="ORF">ASZ90_013564</name>
</gene>
<dbReference type="Pfam" id="PF02518">
    <property type="entry name" value="HATPase_c"/>
    <property type="match status" value="1"/>
</dbReference>
<evidence type="ECO:0000256" key="2">
    <source>
        <dbReference type="ARBA" id="ARBA00004651"/>
    </source>
</evidence>
<dbReference type="CDD" id="cd00130">
    <property type="entry name" value="PAS"/>
    <property type="match status" value="3"/>
</dbReference>
<dbReference type="Pfam" id="PF08448">
    <property type="entry name" value="PAS_4"/>
    <property type="match status" value="1"/>
</dbReference>
<dbReference type="InterPro" id="IPR036890">
    <property type="entry name" value="HATPase_C_sf"/>
</dbReference>
<dbReference type="InterPro" id="IPR013767">
    <property type="entry name" value="PAS_fold"/>
</dbReference>
<organism evidence="20">
    <name type="scientific">hydrocarbon metagenome</name>
    <dbReference type="NCBI Taxonomy" id="938273"/>
    <lineage>
        <taxon>unclassified sequences</taxon>
        <taxon>metagenomes</taxon>
        <taxon>ecological metagenomes</taxon>
    </lineage>
</organism>
<dbReference type="InterPro" id="IPR004358">
    <property type="entry name" value="Sig_transdc_His_kin-like_C"/>
</dbReference>
<dbReference type="SMART" id="SM00387">
    <property type="entry name" value="HATPase_c"/>
    <property type="match status" value="1"/>
</dbReference>
<dbReference type="InterPro" id="IPR011006">
    <property type="entry name" value="CheY-like_superfamily"/>
</dbReference>
<evidence type="ECO:0000256" key="9">
    <source>
        <dbReference type="ARBA" id="ARBA00022777"/>
    </source>
</evidence>
<dbReference type="InterPro" id="IPR001610">
    <property type="entry name" value="PAC"/>
</dbReference>
<dbReference type="PANTHER" id="PTHR45339">
    <property type="entry name" value="HYBRID SIGNAL TRANSDUCTION HISTIDINE KINASE J"/>
    <property type="match status" value="1"/>
</dbReference>
<feature type="coiled-coil region" evidence="14">
    <location>
        <begin position="480"/>
        <end position="507"/>
    </location>
</feature>
<keyword evidence="9" id="KW-0418">Kinase</keyword>
<reference evidence="20" key="1">
    <citation type="journal article" date="2015" name="Proc. Natl. Acad. Sci. U.S.A.">
        <title>Networks of energetic and metabolic interactions define dynamics in microbial communities.</title>
        <authorList>
            <person name="Embree M."/>
            <person name="Liu J.K."/>
            <person name="Al-Bassam M.M."/>
            <person name="Zengler K."/>
        </authorList>
    </citation>
    <scope>NUCLEOTIDE SEQUENCE</scope>
</reference>
<evidence type="ECO:0000256" key="10">
    <source>
        <dbReference type="ARBA" id="ARBA00022840"/>
    </source>
</evidence>
<feature type="domain" description="PAC" evidence="19">
    <location>
        <begin position="159"/>
        <end position="215"/>
    </location>
</feature>
<keyword evidence="10" id="KW-0067">ATP-binding</keyword>
<feature type="domain" description="PAS" evidence="18">
    <location>
        <begin position="241"/>
        <end position="291"/>
    </location>
</feature>
<dbReference type="SUPFAM" id="SSF47384">
    <property type="entry name" value="Homodimeric domain of signal transducing histidine kinase"/>
    <property type="match status" value="1"/>
</dbReference>
<dbReference type="Gene3D" id="1.10.287.130">
    <property type="match status" value="1"/>
</dbReference>
<dbReference type="GO" id="GO:0006355">
    <property type="term" value="P:regulation of DNA-templated transcription"/>
    <property type="evidence" value="ECO:0007669"/>
    <property type="project" value="InterPro"/>
</dbReference>
<feature type="domain" description="PAC" evidence="19">
    <location>
        <begin position="311"/>
        <end position="366"/>
    </location>
</feature>
<dbReference type="AlphaFoldDB" id="A0A0W8F7D6"/>
<feature type="domain" description="Response regulatory" evidence="17">
    <location>
        <begin position="876"/>
        <end position="992"/>
    </location>
</feature>
<dbReference type="CDD" id="cd17546">
    <property type="entry name" value="REC_hyHK_CKI1_RcsC-like"/>
    <property type="match status" value="1"/>
</dbReference>
<dbReference type="CDD" id="cd16922">
    <property type="entry name" value="HATPase_EvgS-ArcB-TorS-like"/>
    <property type="match status" value="1"/>
</dbReference>
<dbReference type="GO" id="GO:0000155">
    <property type="term" value="F:phosphorelay sensor kinase activity"/>
    <property type="evidence" value="ECO:0007669"/>
    <property type="project" value="InterPro"/>
</dbReference>
<evidence type="ECO:0000256" key="7">
    <source>
        <dbReference type="ARBA" id="ARBA00022692"/>
    </source>
</evidence>